<keyword evidence="2" id="KW-1185">Reference proteome</keyword>
<organism evidence="1 2">
    <name type="scientific">Pipistrellus nathusii</name>
    <name type="common">Nathusius' pipistrelle</name>
    <dbReference type="NCBI Taxonomy" id="59473"/>
    <lineage>
        <taxon>Eukaryota</taxon>
        <taxon>Metazoa</taxon>
        <taxon>Chordata</taxon>
        <taxon>Craniata</taxon>
        <taxon>Vertebrata</taxon>
        <taxon>Euteleostomi</taxon>
        <taxon>Mammalia</taxon>
        <taxon>Eutheria</taxon>
        <taxon>Laurasiatheria</taxon>
        <taxon>Chiroptera</taxon>
        <taxon>Yangochiroptera</taxon>
        <taxon>Vespertilionidae</taxon>
        <taxon>Pipistrellus</taxon>
    </lineage>
</organism>
<accession>A0ABN9ZZZ6</accession>
<evidence type="ECO:0000313" key="2">
    <source>
        <dbReference type="Proteomes" id="UP001314169"/>
    </source>
</evidence>
<proteinExistence type="predicted"/>
<protein>
    <submittedName>
        <fullName evidence="1">Uncharacterized protein</fullName>
    </submittedName>
</protein>
<name>A0ABN9ZZZ6_PIPNA</name>
<sequence>MNYEFHRVLPIKVSVCGPSNMAVLRSTRCQRPGMCLSGAPSRVPGRPVVPKPAAGGGRWCHVKERAASWSALMTQPGLGTLHRAFCSFLLFSGARPGESLLVQGRWVCFPPFKSSHLESQQNKISLHV</sequence>
<dbReference type="Proteomes" id="UP001314169">
    <property type="component" value="Chromosome 3"/>
</dbReference>
<gene>
    <name evidence="1" type="ORF">MPIPNATIZW_LOCUS12128</name>
</gene>
<reference evidence="1" key="1">
    <citation type="submission" date="2023-12" db="EMBL/GenBank/DDBJ databases">
        <authorList>
            <person name="Brown T."/>
        </authorList>
    </citation>
    <scope>NUCLEOTIDE SEQUENCE</scope>
</reference>
<dbReference type="EMBL" id="OY882860">
    <property type="protein sequence ID" value="CAK6443822.1"/>
    <property type="molecule type" value="Genomic_DNA"/>
</dbReference>
<evidence type="ECO:0000313" key="1">
    <source>
        <dbReference type="EMBL" id="CAK6443822.1"/>
    </source>
</evidence>